<dbReference type="EMBL" id="SDEE01000444">
    <property type="protein sequence ID" value="RXW16378.1"/>
    <property type="molecule type" value="Genomic_DNA"/>
</dbReference>
<keyword evidence="7" id="KW-0539">Nucleus</keyword>
<dbReference type="Proteomes" id="UP000290288">
    <property type="component" value="Unassembled WGS sequence"/>
</dbReference>
<reference evidence="11 12" key="1">
    <citation type="submission" date="2019-01" db="EMBL/GenBank/DDBJ databases">
        <title>Draft genome sequence of Psathyrella aberdarensis IHI B618.</title>
        <authorList>
            <person name="Buettner E."/>
            <person name="Kellner H."/>
        </authorList>
    </citation>
    <scope>NUCLEOTIDE SEQUENCE [LARGE SCALE GENOMIC DNA]</scope>
    <source>
        <strain evidence="11 12">IHI B618</strain>
    </source>
</reference>
<evidence type="ECO:0000256" key="4">
    <source>
        <dbReference type="ARBA" id="ARBA00022801"/>
    </source>
</evidence>
<comment type="caution">
    <text evidence="11">The sequence shown here is derived from an EMBL/GenBank/DDBJ whole genome shotgun (WGS) entry which is preliminary data.</text>
</comment>
<protein>
    <recommendedName>
        <fullName evidence="8">3'-5' exonuclease</fullName>
    </recommendedName>
    <alternativeName>
        <fullName evidence="9">Werner Syndrome-like exonuclease</fullName>
    </alternativeName>
</protein>
<dbReference type="Gene3D" id="3.30.420.10">
    <property type="entry name" value="Ribonuclease H-like superfamily/Ribonuclease H"/>
    <property type="match status" value="1"/>
</dbReference>
<accession>A0A4V1Q2V2</accession>
<evidence type="ECO:0000259" key="10">
    <source>
        <dbReference type="Pfam" id="PF01612"/>
    </source>
</evidence>
<keyword evidence="6" id="KW-0460">Magnesium</keyword>
<evidence type="ECO:0000313" key="12">
    <source>
        <dbReference type="Proteomes" id="UP000290288"/>
    </source>
</evidence>
<dbReference type="GO" id="GO:0008408">
    <property type="term" value="F:3'-5' exonuclease activity"/>
    <property type="evidence" value="ECO:0007669"/>
    <property type="project" value="InterPro"/>
</dbReference>
<evidence type="ECO:0000313" key="11">
    <source>
        <dbReference type="EMBL" id="RXW16378.1"/>
    </source>
</evidence>
<feature type="domain" description="3'-5' exonuclease" evidence="10">
    <location>
        <begin position="165"/>
        <end position="323"/>
    </location>
</feature>
<dbReference type="GO" id="GO:0003676">
    <property type="term" value="F:nucleic acid binding"/>
    <property type="evidence" value="ECO:0007669"/>
    <property type="project" value="InterPro"/>
</dbReference>
<dbReference type="SUPFAM" id="SSF53098">
    <property type="entry name" value="Ribonuclease H-like"/>
    <property type="match status" value="1"/>
</dbReference>
<sequence>MYDWFVERRKNHYTQQVALQPLTIGAADHSHKITKHISRVNGEQVFIGLHTVTNEFSEIRACHLVTTKGHSQTLLALNGIKKSMDLYGLEPPKVFYTDNMADKGLLETVFPSLLVDVVPPETYGHLDELEIPDDVHVYVRNGVGAINSTIQAIMDDLSPDGTGQIVVGFDSEWNVEESANGRLRRGGKTAIVQLAYKKQVYILQIADIIAEGSLPAQLKAFLADCRILKVGRLVNSDLKRLEQACGSTTPFGGGVDLAKVAKDHCVLSSIKTATLGDLCAIVLNKRINKNVPERLSELWESEILTPRQLKYAAIDAYASLCIYYGISKFGVPQSFPMSSLPPPATPVLLYSADKSRIIAIGQISLHSLASSFDGIKLSPLTAVIDIFHVMLPGAKLATHRKRCLQDFGATPFTVVVSKSLLRIYHQPLSSTQNVYALPLKDRSPQSLPPEPTQMGAGLLPSEYSAIGVSHSADNVDGGAPFSSGQLGSSVGDIILGNIDECAEDHQSATEGAEILGDRPVEWRTEVRSRVLKDVFHVFNMFYLSVKHGLRVAFCHALRDAIFLADPEDVRRISAWGMIQKPPQSFRDLTTYRPKWVWKHCKRVIPPPEILYPRVRKVFETFGSLKDATTGLPLFDTNSWKISRNILDLIYHGHISDPPGVPLYAIKGLDQDTGLPVYHCFRGTNRTEGGVHTHLRPHLPSSGTSIRHAQACLMDFVLRHNLTVGIYNRTGKRYRGHFSIWVTNEIQELTTFLRDILIEPPESDGWINGNAYIQTSEVIGVLPIPEQIRVESGMREYDSSLDSRRKHQFLAELQGVCKAVLPVHNPKEKTLFRELVQGDPGFNGPGKEPNWKGIVKSWNRIADGDDGIFYKLTEQLKTYHAHWKVNVNIKATLSLTEDERHHLRALLLGQVPQEAVPRVLERRNPPPTANQGFLALETNDTHHHVTVPEHALGNATAAASIPLPLSVATPPAVTLPNGALGAEEGG</sequence>
<dbReference type="InterPro" id="IPR051132">
    <property type="entry name" value="3-5_Exonuclease_domain"/>
</dbReference>
<evidence type="ECO:0000256" key="8">
    <source>
        <dbReference type="ARBA" id="ARBA00040531"/>
    </source>
</evidence>
<dbReference type="GO" id="GO:0046872">
    <property type="term" value="F:metal ion binding"/>
    <property type="evidence" value="ECO:0007669"/>
    <property type="project" value="UniProtKB-KW"/>
</dbReference>
<name>A0A4V1Q2V2_9AGAR</name>
<dbReference type="PANTHER" id="PTHR13620:SF109">
    <property type="entry name" value="3'-5' EXONUCLEASE"/>
    <property type="match status" value="1"/>
</dbReference>
<gene>
    <name evidence="11" type="ORF">EST38_g9477</name>
</gene>
<dbReference type="InterPro" id="IPR036397">
    <property type="entry name" value="RNaseH_sf"/>
</dbReference>
<dbReference type="Pfam" id="PF01612">
    <property type="entry name" value="DNA_pol_A_exo1"/>
    <property type="match status" value="1"/>
</dbReference>
<comment type="subcellular location">
    <subcellularLocation>
        <location evidence="1">Nucleus</location>
    </subcellularLocation>
</comment>
<keyword evidence="3" id="KW-0479">Metal-binding</keyword>
<dbReference type="OrthoDB" id="1920326at2759"/>
<evidence type="ECO:0000256" key="6">
    <source>
        <dbReference type="ARBA" id="ARBA00022842"/>
    </source>
</evidence>
<proteinExistence type="predicted"/>
<evidence type="ECO:0000256" key="9">
    <source>
        <dbReference type="ARBA" id="ARBA00042761"/>
    </source>
</evidence>
<evidence type="ECO:0000256" key="7">
    <source>
        <dbReference type="ARBA" id="ARBA00023242"/>
    </source>
</evidence>
<dbReference type="STRING" id="2316362.A0A4V1Q2V2"/>
<dbReference type="GO" id="GO:0006139">
    <property type="term" value="P:nucleobase-containing compound metabolic process"/>
    <property type="evidence" value="ECO:0007669"/>
    <property type="project" value="InterPro"/>
</dbReference>
<keyword evidence="5" id="KW-0269">Exonuclease</keyword>
<dbReference type="InterPro" id="IPR012337">
    <property type="entry name" value="RNaseH-like_sf"/>
</dbReference>
<keyword evidence="4" id="KW-0378">Hydrolase</keyword>
<keyword evidence="2" id="KW-0540">Nuclease</keyword>
<evidence type="ECO:0000256" key="5">
    <source>
        <dbReference type="ARBA" id="ARBA00022839"/>
    </source>
</evidence>
<keyword evidence="12" id="KW-1185">Reference proteome</keyword>
<evidence type="ECO:0000256" key="2">
    <source>
        <dbReference type="ARBA" id="ARBA00022722"/>
    </source>
</evidence>
<dbReference type="InterPro" id="IPR002562">
    <property type="entry name" value="3'-5'_exonuclease_dom"/>
</dbReference>
<dbReference type="AlphaFoldDB" id="A0A4V1Q2V2"/>
<dbReference type="PANTHER" id="PTHR13620">
    <property type="entry name" value="3-5 EXONUCLEASE"/>
    <property type="match status" value="1"/>
</dbReference>
<evidence type="ECO:0000256" key="1">
    <source>
        <dbReference type="ARBA" id="ARBA00004123"/>
    </source>
</evidence>
<evidence type="ECO:0000256" key="3">
    <source>
        <dbReference type="ARBA" id="ARBA00022723"/>
    </source>
</evidence>
<organism evidence="11 12">
    <name type="scientific">Candolleomyces aberdarensis</name>
    <dbReference type="NCBI Taxonomy" id="2316362"/>
    <lineage>
        <taxon>Eukaryota</taxon>
        <taxon>Fungi</taxon>
        <taxon>Dikarya</taxon>
        <taxon>Basidiomycota</taxon>
        <taxon>Agaricomycotina</taxon>
        <taxon>Agaricomycetes</taxon>
        <taxon>Agaricomycetidae</taxon>
        <taxon>Agaricales</taxon>
        <taxon>Agaricineae</taxon>
        <taxon>Psathyrellaceae</taxon>
        <taxon>Candolleomyces</taxon>
    </lineage>
</organism>
<dbReference type="CDD" id="cd06141">
    <property type="entry name" value="WRN_exo"/>
    <property type="match status" value="1"/>
</dbReference>
<dbReference type="GO" id="GO:0005634">
    <property type="term" value="C:nucleus"/>
    <property type="evidence" value="ECO:0007669"/>
    <property type="project" value="UniProtKB-SubCell"/>
</dbReference>